<keyword evidence="2" id="KW-0547">Nucleotide-binding</keyword>
<dbReference type="InterPro" id="IPR006703">
    <property type="entry name" value="G_AIG1"/>
</dbReference>
<evidence type="ECO:0000256" key="3">
    <source>
        <dbReference type="ARBA" id="ARBA00023134"/>
    </source>
</evidence>
<feature type="domain" description="AIG1-type G" evidence="4">
    <location>
        <begin position="33"/>
        <end position="237"/>
    </location>
</feature>
<name>A0A6J8C0W2_MYTCO</name>
<dbReference type="InterPro" id="IPR027417">
    <property type="entry name" value="P-loop_NTPase"/>
</dbReference>
<dbReference type="PANTHER" id="PTHR10903:SF184">
    <property type="entry name" value="GTP-BINDING PROTEIN A"/>
    <property type="match status" value="1"/>
</dbReference>
<dbReference type="AlphaFoldDB" id="A0A6J8C0W2"/>
<comment type="similarity">
    <text evidence="1">Belongs to the TRAFAC class TrmE-Era-EngA-EngB-Septin-like GTPase superfamily. AIG1/Toc34/Toc159-like paraseptin GTPase family. IAN subfamily.</text>
</comment>
<dbReference type="Pfam" id="PF04548">
    <property type="entry name" value="AIG1"/>
    <property type="match status" value="1"/>
</dbReference>
<dbReference type="GO" id="GO:0005525">
    <property type="term" value="F:GTP binding"/>
    <property type="evidence" value="ECO:0007669"/>
    <property type="project" value="UniProtKB-KW"/>
</dbReference>
<reference evidence="5 6" key="1">
    <citation type="submission" date="2020-06" db="EMBL/GenBank/DDBJ databases">
        <authorList>
            <person name="Li R."/>
            <person name="Bekaert M."/>
        </authorList>
    </citation>
    <scope>NUCLEOTIDE SEQUENCE [LARGE SCALE GENOMIC DNA]</scope>
    <source>
        <strain evidence="6">wild</strain>
    </source>
</reference>
<proteinExistence type="inferred from homology"/>
<evidence type="ECO:0000256" key="2">
    <source>
        <dbReference type="ARBA" id="ARBA00022741"/>
    </source>
</evidence>
<dbReference type="PROSITE" id="PS51720">
    <property type="entry name" value="G_AIG1"/>
    <property type="match status" value="1"/>
</dbReference>
<dbReference type="InterPro" id="IPR045058">
    <property type="entry name" value="GIMA/IAN/Toc"/>
</dbReference>
<dbReference type="EMBL" id="CACVKT020004386">
    <property type="protein sequence ID" value="CAC5389893.1"/>
    <property type="molecule type" value="Genomic_DNA"/>
</dbReference>
<protein>
    <submittedName>
        <fullName evidence="5">GTPase IMAP family member 4</fullName>
    </submittedName>
</protein>
<dbReference type="FunFam" id="3.40.50.300:FF:000366">
    <property type="entry name" value="GTPase, IMAP family member 2"/>
    <property type="match status" value="1"/>
</dbReference>
<keyword evidence="6" id="KW-1185">Reference proteome</keyword>
<evidence type="ECO:0000313" key="5">
    <source>
        <dbReference type="EMBL" id="CAC5389893.1"/>
    </source>
</evidence>
<dbReference type="Gene3D" id="3.40.50.300">
    <property type="entry name" value="P-loop containing nucleotide triphosphate hydrolases"/>
    <property type="match status" value="1"/>
</dbReference>
<dbReference type="SUPFAM" id="SSF52540">
    <property type="entry name" value="P-loop containing nucleoside triphosphate hydrolases"/>
    <property type="match status" value="1"/>
</dbReference>
<evidence type="ECO:0000313" key="6">
    <source>
        <dbReference type="Proteomes" id="UP000507470"/>
    </source>
</evidence>
<evidence type="ECO:0000256" key="1">
    <source>
        <dbReference type="ARBA" id="ARBA00008535"/>
    </source>
</evidence>
<organism evidence="5 6">
    <name type="scientific">Mytilus coruscus</name>
    <name type="common">Sea mussel</name>
    <dbReference type="NCBI Taxonomy" id="42192"/>
    <lineage>
        <taxon>Eukaryota</taxon>
        <taxon>Metazoa</taxon>
        <taxon>Spiralia</taxon>
        <taxon>Lophotrochozoa</taxon>
        <taxon>Mollusca</taxon>
        <taxon>Bivalvia</taxon>
        <taxon>Autobranchia</taxon>
        <taxon>Pteriomorphia</taxon>
        <taxon>Mytilida</taxon>
        <taxon>Mytiloidea</taxon>
        <taxon>Mytilidae</taxon>
        <taxon>Mytilinae</taxon>
        <taxon>Mytilus</taxon>
    </lineage>
</organism>
<sequence length="291" mass="33106">MSRDASTIVPEDMHVDLNIGSSERSGLERIIDATDLRIIIIGKTGTGKSATGNKILGKSIFTSGLSASSITKTCQLGMNTRFNRTITVVDTPGLYDTDMRIEELKKEMVRGMGMTVPGPHVILLTVGIGRFTVEEYESFKHLINLFGLGITSCIILLFTSADVVEYKGLDIKDYVKNCPSLLHEILDLCDNRYMGFNNDLYGTREEQQVKNLIGMVDEVVHRNGGFCKINKIFEEAIWKLLILEDEMQKKVTEEEQRKREFHRHHNQNKLELRIQLANNQMFVKRDWCVTM</sequence>
<dbReference type="Proteomes" id="UP000507470">
    <property type="component" value="Unassembled WGS sequence"/>
</dbReference>
<dbReference type="PANTHER" id="PTHR10903">
    <property type="entry name" value="GTPASE, IMAP FAMILY MEMBER-RELATED"/>
    <property type="match status" value="1"/>
</dbReference>
<accession>A0A6J8C0W2</accession>
<keyword evidence="3" id="KW-0342">GTP-binding</keyword>
<dbReference type="OrthoDB" id="431287at2759"/>
<evidence type="ECO:0000259" key="4">
    <source>
        <dbReference type="PROSITE" id="PS51720"/>
    </source>
</evidence>
<gene>
    <name evidence="5" type="ORF">MCOR_25027</name>
</gene>